<evidence type="ECO:0000313" key="3">
    <source>
        <dbReference type="Proteomes" id="UP000460718"/>
    </source>
</evidence>
<comment type="caution">
    <text evidence="2">The sequence shown here is derived from an EMBL/GenBank/DDBJ whole genome shotgun (WGS) entry which is preliminary data.</text>
</comment>
<organism evidence="2 3">
    <name type="scientific">Phytophthora fragariae</name>
    <dbReference type="NCBI Taxonomy" id="53985"/>
    <lineage>
        <taxon>Eukaryota</taxon>
        <taxon>Sar</taxon>
        <taxon>Stramenopiles</taxon>
        <taxon>Oomycota</taxon>
        <taxon>Peronosporomycetes</taxon>
        <taxon>Peronosporales</taxon>
        <taxon>Peronosporaceae</taxon>
        <taxon>Phytophthora</taxon>
    </lineage>
</organism>
<protein>
    <submittedName>
        <fullName evidence="2">Uncharacterized protein</fullName>
    </submittedName>
</protein>
<gene>
    <name evidence="2" type="ORF">PF011_g18774</name>
</gene>
<evidence type="ECO:0000256" key="1">
    <source>
        <dbReference type="SAM" id="MobiDB-lite"/>
    </source>
</evidence>
<name>A0A6A3J7L0_9STRA</name>
<dbReference type="Proteomes" id="UP000460718">
    <property type="component" value="Unassembled WGS sequence"/>
</dbReference>
<accession>A0A6A3J7L0</accession>
<reference evidence="2 3" key="1">
    <citation type="submission" date="2018-09" db="EMBL/GenBank/DDBJ databases">
        <title>Genomic investigation of the strawberry pathogen Phytophthora fragariae indicates pathogenicity is determined by transcriptional variation in three key races.</title>
        <authorList>
            <person name="Adams T.M."/>
            <person name="Armitage A.D."/>
            <person name="Sobczyk M.K."/>
            <person name="Bates H.J."/>
            <person name="Dunwell J.M."/>
            <person name="Nellist C.F."/>
            <person name="Harrison R.J."/>
        </authorList>
    </citation>
    <scope>NUCLEOTIDE SEQUENCE [LARGE SCALE GENOMIC DNA]</scope>
    <source>
        <strain evidence="2 3">SCRP245</strain>
    </source>
</reference>
<sequence>MRRHRSAWYSNGPRGARGGSSASVCAPLRVIAAMTRAAFGSGADSEPTFTFSFWKLTSAKLSGTRMSTPRLACDFINCSGILDTCSR</sequence>
<evidence type="ECO:0000313" key="2">
    <source>
        <dbReference type="EMBL" id="KAE8989428.1"/>
    </source>
</evidence>
<proteinExistence type="predicted"/>
<feature type="region of interest" description="Disordered" evidence="1">
    <location>
        <begin position="1"/>
        <end position="22"/>
    </location>
</feature>
<dbReference type="AlphaFoldDB" id="A0A6A3J7L0"/>
<dbReference type="EMBL" id="QXFW01001529">
    <property type="protein sequence ID" value="KAE8989428.1"/>
    <property type="molecule type" value="Genomic_DNA"/>
</dbReference>